<protein>
    <submittedName>
        <fullName evidence="1">Uncharacterized protein</fullName>
    </submittedName>
</protein>
<keyword evidence="2" id="KW-1185">Reference proteome</keyword>
<evidence type="ECO:0000313" key="1">
    <source>
        <dbReference type="EMBL" id="KAJ9657725.1"/>
    </source>
</evidence>
<comment type="caution">
    <text evidence="1">The sequence shown here is derived from an EMBL/GenBank/DDBJ whole genome shotgun (WGS) entry which is preliminary data.</text>
</comment>
<reference evidence="1" key="1">
    <citation type="submission" date="2022-10" db="EMBL/GenBank/DDBJ databases">
        <title>Culturing micro-colonial fungi from biological soil crusts in the Mojave desert and describing Neophaeococcomyces mojavensis, and introducing the new genera and species Taxawa tesnikishii.</title>
        <authorList>
            <person name="Kurbessoian T."/>
            <person name="Stajich J.E."/>
        </authorList>
    </citation>
    <scope>NUCLEOTIDE SEQUENCE</scope>
    <source>
        <strain evidence="1">JES_112</strain>
    </source>
</reference>
<dbReference type="EMBL" id="JAPDRQ010000060">
    <property type="protein sequence ID" value="KAJ9657725.1"/>
    <property type="molecule type" value="Genomic_DNA"/>
</dbReference>
<gene>
    <name evidence="1" type="ORF">H2198_004140</name>
</gene>
<organism evidence="1 2">
    <name type="scientific">Neophaeococcomyces mojaviensis</name>
    <dbReference type="NCBI Taxonomy" id="3383035"/>
    <lineage>
        <taxon>Eukaryota</taxon>
        <taxon>Fungi</taxon>
        <taxon>Dikarya</taxon>
        <taxon>Ascomycota</taxon>
        <taxon>Pezizomycotina</taxon>
        <taxon>Eurotiomycetes</taxon>
        <taxon>Chaetothyriomycetidae</taxon>
        <taxon>Chaetothyriales</taxon>
        <taxon>Chaetothyriales incertae sedis</taxon>
        <taxon>Neophaeococcomyces</taxon>
    </lineage>
</organism>
<accession>A0ACC3A9F8</accession>
<sequence length="453" mass="50967">MAAPELTNSTRTLSLLSLPVEVRHIIYDRVFSKRSIIVRDKLNPPDAYVCGRQYWHFRLSNPQHTTDSSIPLLQVCKQVLTEAQPLLLRHVPSHLVLSKDLHNLPSSRYHNLGELGVPLEHITHLTFHIKILGENKNAPRKCPGLSGSTFSSINCSWTEDCFDVIDAPPPEPQRLPNLGKIHQLSRFVNSLAALREVHIYNTLKHHLSQPLDQCTCPIAGSESCSCGKCQCDCVTYPPLLRSETAPLAGTETELREGLLSYFRTALPTKTLSYYKPFSDYHAVLSILRHGVRVFLHDEIKITMPLDTHRVLHKGVWHAMYCLAPPKDAKLPKNPPTEAVEAPRQWKSRQANEGMAEGKSGSEEGRGRKAVDGVLPSFDFDSFLKDDFSFLKDDESGDEDGTNLMGGLVERPLVEFEAGLHLKIVNKADFGKVVDRNATETQPDEIYEDLWKWD</sequence>
<dbReference type="Proteomes" id="UP001172386">
    <property type="component" value="Unassembled WGS sequence"/>
</dbReference>
<proteinExistence type="predicted"/>
<evidence type="ECO:0000313" key="2">
    <source>
        <dbReference type="Proteomes" id="UP001172386"/>
    </source>
</evidence>
<name>A0ACC3A9F8_9EURO</name>